<reference evidence="1" key="1">
    <citation type="journal article" date="2021" name="New Phytol.">
        <title>Evolutionary innovations through gain and loss of genes in the ectomycorrhizal Boletales.</title>
        <authorList>
            <person name="Wu G."/>
            <person name="Miyauchi S."/>
            <person name="Morin E."/>
            <person name="Kuo A."/>
            <person name="Drula E."/>
            <person name="Varga T."/>
            <person name="Kohler A."/>
            <person name="Feng B."/>
            <person name="Cao Y."/>
            <person name="Lipzen A."/>
            <person name="Daum C."/>
            <person name="Hundley H."/>
            <person name="Pangilinan J."/>
            <person name="Johnson J."/>
            <person name="Barry K."/>
            <person name="LaButti K."/>
            <person name="Ng V."/>
            <person name="Ahrendt S."/>
            <person name="Min B."/>
            <person name="Choi I.G."/>
            <person name="Park H."/>
            <person name="Plett J.M."/>
            <person name="Magnuson J."/>
            <person name="Spatafora J.W."/>
            <person name="Nagy L.G."/>
            <person name="Henrissat B."/>
            <person name="Grigoriev I.V."/>
            <person name="Yang Z.L."/>
            <person name="Xu J."/>
            <person name="Martin F.M."/>
        </authorList>
    </citation>
    <scope>NUCLEOTIDE SEQUENCE</scope>
    <source>
        <strain evidence="1">KUC20120723A-06</strain>
    </source>
</reference>
<name>A0ACB8BQI6_9AGAM</name>
<comment type="caution">
    <text evidence="1">The sequence shown here is derived from an EMBL/GenBank/DDBJ whole genome shotgun (WGS) entry which is preliminary data.</text>
</comment>
<gene>
    <name evidence="1" type="ORF">BV22DRAFT_1111267</name>
</gene>
<evidence type="ECO:0000313" key="1">
    <source>
        <dbReference type="EMBL" id="KAH7927133.1"/>
    </source>
</evidence>
<dbReference type="Proteomes" id="UP000790709">
    <property type="component" value="Unassembled WGS sequence"/>
</dbReference>
<sequence length="250" mass="28060">MHKRHDAQRQHIIDSLDNLVSQLYAVSFFLFPSLLPLVCRVVCQLFCCKPREWDPKLSLRIWFAILLLLNVPSIWSHATEGTVEGRTVILDFVGLGYQPSKPHLLLLDTLILLLQILLTTISYERSLHLSSPSTLPDNLQPHTPSSPTMDDHPPKSHSNERAHVLDLRVAPILMRLRSAAPEVSEGTSDFLPLPNTTQLSLPFRLRVPLTRGSERQRRSQAQTDPASADGSAEESTQRRIPGSMGTEDLD</sequence>
<dbReference type="EMBL" id="MU266371">
    <property type="protein sequence ID" value="KAH7927133.1"/>
    <property type="molecule type" value="Genomic_DNA"/>
</dbReference>
<keyword evidence="2" id="KW-1185">Reference proteome</keyword>
<organism evidence="1 2">
    <name type="scientific">Leucogyrophana mollusca</name>
    <dbReference type="NCBI Taxonomy" id="85980"/>
    <lineage>
        <taxon>Eukaryota</taxon>
        <taxon>Fungi</taxon>
        <taxon>Dikarya</taxon>
        <taxon>Basidiomycota</taxon>
        <taxon>Agaricomycotina</taxon>
        <taxon>Agaricomycetes</taxon>
        <taxon>Agaricomycetidae</taxon>
        <taxon>Boletales</taxon>
        <taxon>Boletales incertae sedis</taxon>
        <taxon>Leucogyrophana</taxon>
    </lineage>
</organism>
<protein>
    <submittedName>
        <fullName evidence="1">Uncharacterized protein</fullName>
    </submittedName>
</protein>
<evidence type="ECO:0000313" key="2">
    <source>
        <dbReference type="Proteomes" id="UP000790709"/>
    </source>
</evidence>
<proteinExistence type="predicted"/>
<accession>A0ACB8BQI6</accession>